<keyword evidence="3" id="KW-1185">Reference proteome</keyword>
<dbReference type="EMBL" id="FOVP01000001">
    <property type="protein sequence ID" value="SFN34777.1"/>
    <property type="molecule type" value="Genomic_DNA"/>
</dbReference>
<organism evidence="2 3">
    <name type="scientific">Roseovarius lutimaris</name>
    <dbReference type="NCBI Taxonomy" id="1005928"/>
    <lineage>
        <taxon>Bacteria</taxon>
        <taxon>Pseudomonadati</taxon>
        <taxon>Pseudomonadota</taxon>
        <taxon>Alphaproteobacteria</taxon>
        <taxon>Rhodobacterales</taxon>
        <taxon>Roseobacteraceae</taxon>
        <taxon>Roseovarius</taxon>
    </lineage>
</organism>
<reference evidence="3" key="1">
    <citation type="submission" date="2016-10" db="EMBL/GenBank/DDBJ databases">
        <authorList>
            <person name="Varghese N."/>
            <person name="Submissions S."/>
        </authorList>
    </citation>
    <scope>NUCLEOTIDE SEQUENCE [LARGE SCALE GENOMIC DNA]</scope>
    <source>
        <strain evidence="3">DSM 28463</strain>
    </source>
</reference>
<evidence type="ECO:0000313" key="2">
    <source>
        <dbReference type="EMBL" id="SFN34777.1"/>
    </source>
</evidence>
<dbReference type="Gene3D" id="3.40.30.10">
    <property type="entry name" value="Glutaredoxin"/>
    <property type="match status" value="1"/>
</dbReference>
<dbReference type="Proteomes" id="UP000198599">
    <property type="component" value="Unassembled WGS sequence"/>
</dbReference>
<dbReference type="SUPFAM" id="SSF52833">
    <property type="entry name" value="Thioredoxin-like"/>
    <property type="match status" value="1"/>
</dbReference>
<proteinExistence type="predicted"/>
<dbReference type="RefSeq" id="WP_092833135.1">
    <property type="nucleotide sequence ID" value="NZ_FOVP01000001.1"/>
</dbReference>
<dbReference type="InterPro" id="IPR036249">
    <property type="entry name" value="Thioredoxin-like_sf"/>
</dbReference>
<dbReference type="PANTHER" id="PTHR36057">
    <property type="match status" value="1"/>
</dbReference>
<dbReference type="Pfam" id="PF06764">
    <property type="entry name" value="DUF1223"/>
    <property type="match status" value="1"/>
</dbReference>
<sequence length="233" mass="26059">MRQIIAILSAVLMFCLPVSLQAQDRPVVIELFTSQGCSSCPPADEFMQQLAARHDVIALSLHVDYWDYIGWADIFAKPEYTARQRGYAKSGGRRMIYTPQMIINGTDHVVGNRPRDVTELIEKHRSDADDIVLKATRDGSVLRITARTDVAHDMPMLVQLLRYRPEATVAIERGENAGKLLEYSNIVTEMTQLTVWDSSEPLAIDTQVSGDEPLVVLLQYPDFGTIEAAVELP</sequence>
<evidence type="ECO:0000313" key="3">
    <source>
        <dbReference type="Proteomes" id="UP000198599"/>
    </source>
</evidence>
<evidence type="ECO:0008006" key="4">
    <source>
        <dbReference type="Google" id="ProtNLM"/>
    </source>
</evidence>
<evidence type="ECO:0000256" key="1">
    <source>
        <dbReference type="SAM" id="SignalP"/>
    </source>
</evidence>
<dbReference type="InterPro" id="IPR010634">
    <property type="entry name" value="DUF1223"/>
</dbReference>
<dbReference type="OrthoDB" id="9808254at2"/>
<gene>
    <name evidence="2" type="ORF">SAMN04487859_10146</name>
</gene>
<name>A0A1I4Y9Q3_9RHOB</name>
<feature type="signal peptide" evidence="1">
    <location>
        <begin position="1"/>
        <end position="22"/>
    </location>
</feature>
<dbReference type="PANTHER" id="PTHR36057:SF1">
    <property type="entry name" value="LIPOPROTEIN LIPID ATTACHMENT SITE-LIKE PROTEIN, PUTATIVE (DUF1223)-RELATED"/>
    <property type="match status" value="1"/>
</dbReference>
<protein>
    <recommendedName>
        <fullName evidence="4">DUF1223 domain-containing protein</fullName>
    </recommendedName>
</protein>
<keyword evidence="1" id="KW-0732">Signal</keyword>
<feature type="chain" id="PRO_5011664878" description="DUF1223 domain-containing protein" evidence="1">
    <location>
        <begin position="23"/>
        <end position="233"/>
    </location>
</feature>
<accession>A0A1I4Y9Q3</accession>
<dbReference type="STRING" id="1005928.SAMN04487859_10146"/>
<dbReference type="AlphaFoldDB" id="A0A1I4Y9Q3"/>